<dbReference type="EMBL" id="NCKV01002555">
    <property type="protein sequence ID" value="RWS26692.1"/>
    <property type="molecule type" value="Genomic_DNA"/>
</dbReference>
<dbReference type="Pfam" id="PF07690">
    <property type="entry name" value="MFS_1"/>
    <property type="match status" value="1"/>
</dbReference>
<dbReference type="PANTHER" id="PTHR23506:SF28">
    <property type="entry name" value="MFS-TYPE TRANSPORTER SLC18B1-LIKE PROTEIN"/>
    <property type="match status" value="1"/>
</dbReference>
<comment type="subcellular location">
    <subcellularLocation>
        <location evidence="1">Membrane</location>
        <topology evidence="1">Multi-pass membrane protein</topology>
    </subcellularLocation>
</comment>
<keyword evidence="2" id="KW-0813">Transport</keyword>
<dbReference type="VEuPathDB" id="VectorBase:LDEU005349"/>
<dbReference type="PANTHER" id="PTHR23506">
    <property type="entry name" value="GH10249P"/>
    <property type="match status" value="1"/>
</dbReference>
<evidence type="ECO:0000313" key="8">
    <source>
        <dbReference type="Proteomes" id="UP000288716"/>
    </source>
</evidence>
<feature type="non-terminal residue" evidence="7">
    <location>
        <position position="228"/>
    </location>
</feature>
<dbReference type="InterPro" id="IPR050930">
    <property type="entry name" value="MFS_Vesicular_Transporter"/>
</dbReference>
<dbReference type="OrthoDB" id="6511931at2759"/>
<comment type="caution">
    <text evidence="7">The sequence shown here is derived from an EMBL/GenBank/DDBJ whole genome shotgun (WGS) entry which is preliminary data.</text>
</comment>
<dbReference type="STRING" id="299467.A0A443SGT5"/>
<dbReference type="GO" id="GO:0016020">
    <property type="term" value="C:membrane"/>
    <property type="evidence" value="ECO:0007669"/>
    <property type="project" value="UniProtKB-SubCell"/>
</dbReference>
<feature type="transmembrane region" description="Helical" evidence="6">
    <location>
        <begin position="74"/>
        <end position="100"/>
    </location>
</feature>
<dbReference type="Gene3D" id="1.20.1250.20">
    <property type="entry name" value="MFS general substrate transporter like domains"/>
    <property type="match status" value="1"/>
</dbReference>
<sequence length="228" mass="24678">PTLSTHLFNNSIETEYSGIAFFVISTAYAVSSLAVGFWAAKTDKFLLTFVGLIFTAVGFAFIGPSNFIPLNTSFWLTCVAMAVIGISTSIAITPSFEVMLLHITDKGYSNDVNTYGLISGLWSSMWSLGDITGPAIGGLLAQHLGFPNAATIITALTAATAVSVVINFCCSKGNAEEESLIDKTSDESKSDKRGRLAMSERHQTFEFENHINQWKKEMNTQKSYGTSI</sequence>
<gene>
    <name evidence="7" type="ORF">B4U80_03225</name>
</gene>
<organism evidence="7 8">
    <name type="scientific">Leptotrombidium deliense</name>
    <dbReference type="NCBI Taxonomy" id="299467"/>
    <lineage>
        <taxon>Eukaryota</taxon>
        <taxon>Metazoa</taxon>
        <taxon>Ecdysozoa</taxon>
        <taxon>Arthropoda</taxon>
        <taxon>Chelicerata</taxon>
        <taxon>Arachnida</taxon>
        <taxon>Acari</taxon>
        <taxon>Acariformes</taxon>
        <taxon>Trombidiformes</taxon>
        <taxon>Prostigmata</taxon>
        <taxon>Anystina</taxon>
        <taxon>Parasitengona</taxon>
        <taxon>Trombiculoidea</taxon>
        <taxon>Trombiculidae</taxon>
        <taxon>Leptotrombidium</taxon>
    </lineage>
</organism>
<keyword evidence="4 6" id="KW-1133">Transmembrane helix</keyword>
<evidence type="ECO:0000256" key="1">
    <source>
        <dbReference type="ARBA" id="ARBA00004141"/>
    </source>
</evidence>
<keyword evidence="5 6" id="KW-0472">Membrane</keyword>
<feature type="transmembrane region" description="Helical" evidence="6">
    <location>
        <begin position="16"/>
        <end position="38"/>
    </location>
</feature>
<keyword evidence="3 6" id="KW-0812">Transmembrane</keyword>
<evidence type="ECO:0000313" key="7">
    <source>
        <dbReference type="EMBL" id="RWS26692.1"/>
    </source>
</evidence>
<feature type="transmembrane region" description="Helical" evidence="6">
    <location>
        <begin position="45"/>
        <end position="62"/>
    </location>
</feature>
<protein>
    <submittedName>
        <fullName evidence="7">MFS-type transporter SLC18B1-like protein</fullName>
    </submittedName>
</protein>
<proteinExistence type="predicted"/>
<feature type="transmembrane region" description="Helical" evidence="6">
    <location>
        <begin position="149"/>
        <end position="170"/>
    </location>
</feature>
<accession>A0A443SGT5</accession>
<evidence type="ECO:0000256" key="6">
    <source>
        <dbReference type="SAM" id="Phobius"/>
    </source>
</evidence>
<evidence type="ECO:0000256" key="3">
    <source>
        <dbReference type="ARBA" id="ARBA00022692"/>
    </source>
</evidence>
<dbReference type="AlphaFoldDB" id="A0A443SGT5"/>
<feature type="non-terminal residue" evidence="7">
    <location>
        <position position="1"/>
    </location>
</feature>
<evidence type="ECO:0000256" key="2">
    <source>
        <dbReference type="ARBA" id="ARBA00022448"/>
    </source>
</evidence>
<dbReference type="GO" id="GO:0022857">
    <property type="term" value="F:transmembrane transporter activity"/>
    <property type="evidence" value="ECO:0007669"/>
    <property type="project" value="InterPro"/>
</dbReference>
<keyword evidence="8" id="KW-1185">Reference proteome</keyword>
<evidence type="ECO:0000256" key="4">
    <source>
        <dbReference type="ARBA" id="ARBA00022989"/>
    </source>
</evidence>
<name>A0A443SGT5_9ACAR</name>
<dbReference type="InterPro" id="IPR011701">
    <property type="entry name" value="MFS"/>
</dbReference>
<dbReference type="Proteomes" id="UP000288716">
    <property type="component" value="Unassembled WGS sequence"/>
</dbReference>
<evidence type="ECO:0000256" key="5">
    <source>
        <dbReference type="ARBA" id="ARBA00023136"/>
    </source>
</evidence>
<feature type="transmembrane region" description="Helical" evidence="6">
    <location>
        <begin position="112"/>
        <end position="129"/>
    </location>
</feature>
<dbReference type="InterPro" id="IPR036259">
    <property type="entry name" value="MFS_trans_sf"/>
</dbReference>
<dbReference type="SUPFAM" id="SSF103473">
    <property type="entry name" value="MFS general substrate transporter"/>
    <property type="match status" value="1"/>
</dbReference>
<reference evidence="7 8" key="1">
    <citation type="journal article" date="2018" name="Gigascience">
        <title>Genomes of trombidid mites reveal novel predicted allergens and laterally-transferred genes associated with secondary metabolism.</title>
        <authorList>
            <person name="Dong X."/>
            <person name="Chaisiri K."/>
            <person name="Xia D."/>
            <person name="Armstrong S.D."/>
            <person name="Fang Y."/>
            <person name="Donnelly M.J."/>
            <person name="Kadowaki T."/>
            <person name="McGarry J.W."/>
            <person name="Darby A.C."/>
            <person name="Makepeace B.L."/>
        </authorList>
    </citation>
    <scope>NUCLEOTIDE SEQUENCE [LARGE SCALE GENOMIC DNA]</scope>
    <source>
        <strain evidence="7">UoL-UT</strain>
    </source>
</reference>